<proteinExistence type="inferred from homology"/>
<comment type="similarity">
    <text evidence="1">Belongs to the sigma-70 factor family. ECF subfamily.</text>
</comment>
<protein>
    <submittedName>
        <fullName evidence="7">RNA polymerase sigma factor</fullName>
    </submittedName>
</protein>
<evidence type="ECO:0000256" key="1">
    <source>
        <dbReference type="ARBA" id="ARBA00010641"/>
    </source>
</evidence>
<dbReference type="Proteomes" id="UP000663942">
    <property type="component" value="Chromosome"/>
</dbReference>
<gene>
    <name evidence="7" type="ORF">IFE19_07810</name>
</gene>
<evidence type="ECO:0000313" key="8">
    <source>
        <dbReference type="Proteomes" id="UP000663942"/>
    </source>
</evidence>
<dbReference type="InterPro" id="IPR013325">
    <property type="entry name" value="RNA_pol_sigma_r2"/>
</dbReference>
<dbReference type="Gene3D" id="1.10.1740.10">
    <property type="match status" value="1"/>
</dbReference>
<reference evidence="7 8" key="1">
    <citation type="submission" date="2020-09" db="EMBL/GenBank/DDBJ databases">
        <title>Brevundimonas sp. LVF1 isolated from an oligotrophic pond in Goettingen, Germany.</title>
        <authorList>
            <person name="Friedrich I."/>
            <person name="Klassen A."/>
            <person name="Neubauer H."/>
            <person name="Schneider D."/>
            <person name="Hertel R."/>
            <person name="Daniel R."/>
        </authorList>
    </citation>
    <scope>NUCLEOTIDE SEQUENCE [LARGE SCALE GENOMIC DNA]</scope>
    <source>
        <strain evidence="7 8">LVF1</strain>
    </source>
</reference>
<keyword evidence="3" id="KW-0731">Sigma factor</keyword>
<dbReference type="InterPro" id="IPR013324">
    <property type="entry name" value="RNA_pol_sigma_r3/r4-like"/>
</dbReference>
<dbReference type="PANTHER" id="PTHR43133">
    <property type="entry name" value="RNA POLYMERASE ECF-TYPE SIGMA FACTO"/>
    <property type="match status" value="1"/>
</dbReference>
<dbReference type="SUPFAM" id="SSF88946">
    <property type="entry name" value="Sigma2 domain of RNA polymerase sigma factors"/>
    <property type="match status" value="1"/>
</dbReference>
<dbReference type="EMBL" id="CP062006">
    <property type="protein sequence ID" value="QTC89220.1"/>
    <property type="molecule type" value="Genomic_DNA"/>
</dbReference>
<evidence type="ECO:0000259" key="6">
    <source>
        <dbReference type="Pfam" id="PF08281"/>
    </source>
</evidence>
<feature type="domain" description="RNA polymerase sigma factor 70 region 4 type 2" evidence="6">
    <location>
        <begin position="106"/>
        <end position="157"/>
    </location>
</feature>
<evidence type="ECO:0000256" key="3">
    <source>
        <dbReference type="ARBA" id="ARBA00023082"/>
    </source>
</evidence>
<dbReference type="NCBIfam" id="TIGR02937">
    <property type="entry name" value="sigma70-ECF"/>
    <property type="match status" value="1"/>
</dbReference>
<evidence type="ECO:0000256" key="2">
    <source>
        <dbReference type="ARBA" id="ARBA00023015"/>
    </source>
</evidence>
<dbReference type="PANTHER" id="PTHR43133:SF63">
    <property type="entry name" value="RNA POLYMERASE SIGMA FACTOR FECI-RELATED"/>
    <property type="match status" value="1"/>
</dbReference>
<evidence type="ECO:0000259" key="5">
    <source>
        <dbReference type="Pfam" id="PF04542"/>
    </source>
</evidence>
<dbReference type="Pfam" id="PF08281">
    <property type="entry name" value="Sigma70_r4_2"/>
    <property type="match status" value="1"/>
</dbReference>
<evidence type="ECO:0000313" key="7">
    <source>
        <dbReference type="EMBL" id="QTC89220.1"/>
    </source>
</evidence>
<dbReference type="InterPro" id="IPR007627">
    <property type="entry name" value="RNA_pol_sigma70_r2"/>
</dbReference>
<dbReference type="Pfam" id="PF04542">
    <property type="entry name" value="Sigma70_r2"/>
    <property type="match status" value="1"/>
</dbReference>
<organism evidence="7 8">
    <name type="scientific">Brevundimonas pondensis</name>
    <dbReference type="NCBI Taxonomy" id="2774189"/>
    <lineage>
        <taxon>Bacteria</taxon>
        <taxon>Pseudomonadati</taxon>
        <taxon>Pseudomonadota</taxon>
        <taxon>Alphaproteobacteria</taxon>
        <taxon>Caulobacterales</taxon>
        <taxon>Caulobacteraceae</taxon>
        <taxon>Brevundimonas</taxon>
    </lineage>
</organism>
<keyword evidence="2" id="KW-0805">Transcription regulation</keyword>
<dbReference type="RefSeq" id="WP_207827008.1">
    <property type="nucleotide sequence ID" value="NZ_CP062006.1"/>
</dbReference>
<keyword evidence="4" id="KW-0804">Transcription</keyword>
<dbReference type="SUPFAM" id="SSF88659">
    <property type="entry name" value="Sigma3 and sigma4 domains of RNA polymerase sigma factors"/>
    <property type="match status" value="1"/>
</dbReference>
<keyword evidence="8" id="KW-1185">Reference proteome</keyword>
<dbReference type="InterPro" id="IPR013249">
    <property type="entry name" value="RNA_pol_sigma70_r4_t2"/>
</dbReference>
<evidence type="ECO:0000256" key="4">
    <source>
        <dbReference type="ARBA" id="ARBA00023163"/>
    </source>
</evidence>
<dbReference type="InterPro" id="IPR036388">
    <property type="entry name" value="WH-like_DNA-bd_sf"/>
</dbReference>
<dbReference type="CDD" id="cd06171">
    <property type="entry name" value="Sigma70_r4"/>
    <property type="match status" value="1"/>
</dbReference>
<accession>A0ABX7SSE0</accession>
<dbReference type="Gene3D" id="1.10.10.10">
    <property type="entry name" value="Winged helix-like DNA-binding domain superfamily/Winged helix DNA-binding domain"/>
    <property type="match status" value="1"/>
</dbReference>
<dbReference type="InterPro" id="IPR014284">
    <property type="entry name" value="RNA_pol_sigma-70_dom"/>
</dbReference>
<sequence length="163" mass="18750">MTEAEHIGADAADDGLSRLYRRYAAWLNRRLRARIGSDAAEDVVQETYLRIAPHAADDIRHPKAFLLTVAMNLVRDEHRREVRRSRALERHRPAESENAPQIDQIMLSDVIAAMPQLYRDVFVLSRFSGMTYPEIARTLGISVKTVEWRMSRALEYCASRLDL</sequence>
<feature type="domain" description="RNA polymerase sigma-70 region 2" evidence="5">
    <location>
        <begin position="19"/>
        <end position="83"/>
    </location>
</feature>
<dbReference type="InterPro" id="IPR039425">
    <property type="entry name" value="RNA_pol_sigma-70-like"/>
</dbReference>
<name>A0ABX7SSE0_9CAUL</name>